<organism evidence="2 3">
    <name type="scientific">Phyllosticta citrichinensis</name>
    <dbReference type="NCBI Taxonomy" id="1130410"/>
    <lineage>
        <taxon>Eukaryota</taxon>
        <taxon>Fungi</taxon>
        <taxon>Dikarya</taxon>
        <taxon>Ascomycota</taxon>
        <taxon>Pezizomycotina</taxon>
        <taxon>Dothideomycetes</taxon>
        <taxon>Dothideomycetes incertae sedis</taxon>
        <taxon>Botryosphaeriales</taxon>
        <taxon>Phyllostictaceae</taxon>
        <taxon>Phyllosticta</taxon>
    </lineage>
</organism>
<feature type="region of interest" description="Disordered" evidence="1">
    <location>
        <begin position="62"/>
        <end position="81"/>
    </location>
</feature>
<proteinExistence type="predicted"/>
<evidence type="ECO:0000256" key="1">
    <source>
        <dbReference type="SAM" id="MobiDB-lite"/>
    </source>
</evidence>
<keyword evidence="3" id="KW-1185">Reference proteome</keyword>
<accession>A0ABR1XH06</accession>
<comment type="caution">
    <text evidence="2">The sequence shown here is derived from an EMBL/GenBank/DDBJ whole genome shotgun (WGS) entry which is preliminary data.</text>
</comment>
<reference evidence="2 3" key="1">
    <citation type="journal article" date="2022" name="G3 (Bethesda)">
        <title>Enemy or ally: a genomic approach to elucidate the lifestyle of Phyllosticta citrichinaensis.</title>
        <authorList>
            <person name="Buijs V.A."/>
            <person name="Groenewald J.Z."/>
            <person name="Haridas S."/>
            <person name="LaButti K.M."/>
            <person name="Lipzen A."/>
            <person name="Martin F.M."/>
            <person name="Barry K."/>
            <person name="Grigoriev I.V."/>
            <person name="Crous P.W."/>
            <person name="Seidl M.F."/>
        </authorList>
    </citation>
    <scope>NUCLEOTIDE SEQUENCE [LARGE SCALE GENOMIC DNA]</scope>
    <source>
        <strain evidence="2 3">CBS 129764</strain>
    </source>
</reference>
<sequence length="239" mass="27169">MCFRVSEEGGISRYPCLARWTRPRLSLKTPQKRVCSPHRSLLTSQRRTSTQVLSRLFRMASKRSRSAEPRLTPTAKRTHLDAPQACTGNLETTQNATAPVSGGLASSLPVAPVTLGETISTLTSDQIRESLSNYALQNMAFRDFLWSNSVAEMDRRHPTTLNVSFDYLYQNVVKEMRAVCSLGSSSRQLRWCQRRVFLNRDQHSHYCSKDYVPTFDPRMPDKCNRNAQENRGAHCGVQR</sequence>
<dbReference type="Proteomes" id="UP001456524">
    <property type="component" value="Unassembled WGS sequence"/>
</dbReference>
<evidence type="ECO:0000313" key="2">
    <source>
        <dbReference type="EMBL" id="KAK8154594.1"/>
    </source>
</evidence>
<evidence type="ECO:0000313" key="3">
    <source>
        <dbReference type="Proteomes" id="UP001456524"/>
    </source>
</evidence>
<dbReference type="EMBL" id="JBBWUH010000011">
    <property type="protein sequence ID" value="KAK8154594.1"/>
    <property type="molecule type" value="Genomic_DNA"/>
</dbReference>
<gene>
    <name evidence="2" type="ORF">IWX90DRAFT_59538</name>
</gene>
<name>A0ABR1XH06_9PEZI</name>
<protein>
    <submittedName>
        <fullName evidence="2">Uncharacterized protein</fullName>
    </submittedName>
</protein>